<dbReference type="Proteomes" id="UP000242414">
    <property type="component" value="Unassembled WGS sequence"/>
</dbReference>
<protein>
    <submittedName>
        <fullName evidence="1">Uncharacterized protein</fullName>
    </submittedName>
</protein>
<gene>
    <name evidence="1" type="ORF">BCV72DRAFT_334370</name>
</gene>
<reference evidence="1" key="1">
    <citation type="journal article" date="2016" name="Proc. Natl. Acad. Sci. U.S.A.">
        <title>Lipid metabolic changes in an early divergent fungus govern the establishment of a mutualistic symbiosis with endobacteria.</title>
        <authorList>
            <person name="Lastovetsky O.A."/>
            <person name="Gaspar M.L."/>
            <person name="Mondo S.J."/>
            <person name="LaButti K.M."/>
            <person name="Sandor L."/>
            <person name="Grigoriev I.V."/>
            <person name="Henry S.A."/>
            <person name="Pawlowska T.E."/>
        </authorList>
    </citation>
    <scope>NUCLEOTIDE SEQUENCE [LARGE SCALE GENOMIC DNA]</scope>
    <source>
        <strain evidence="1">ATCC 52814</strain>
    </source>
</reference>
<evidence type="ECO:0000313" key="1">
    <source>
        <dbReference type="EMBL" id="ORE08532.1"/>
    </source>
</evidence>
<name>A0A1X0R943_RHIZD</name>
<proteinExistence type="predicted"/>
<dbReference type="VEuPathDB" id="FungiDB:BCV72DRAFT_334370"/>
<organism evidence="1">
    <name type="scientific">Rhizopus microsporus var. microsporus</name>
    <dbReference type="NCBI Taxonomy" id="86635"/>
    <lineage>
        <taxon>Eukaryota</taxon>
        <taxon>Fungi</taxon>
        <taxon>Fungi incertae sedis</taxon>
        <taxon>Mucoromycota</taxon>
        <taxon>Mucoromycotina</taxon>
        <taxon>Mucoromycetes</taxon>
        <taxon>Mucorales</taxon>
        <taxon>Mucorineae</taxon>
        <taxon>Rhizopodaceae</taxon>
        <taxon>Rhizopus</taxon>
    </lineage>
</organism>
<accession>A0A1X0R943</accession>
<dbReference type="EMBL" id="KV921887">
    <property type="protein sequence ID" value="ORE08532.1"/>
    <property type="molecule type" value="Genomic_DNA"/>
</dbReference>
<sequence>MNSSTEINIAAYSPVPELQVTDIAQKTTRNDITDQELDGTRGRPRADYLWRSLYECHRAGSKRSAMAIQRTLQKKNNPEEVVITVDGNHCHVLGSAEDLQHLPLSTDVKEAILQRLQEGYNTRNVRFAMHRAFHSHNEAAASIPHRDKFIHSEDVYNIRKVFERVYKRHDDQKTSVKHWLNHLETKNYNVFIDNDYDSSLTFGFCSAWQASLLAETKGFFFGCNT</sequence>
<dbReference type="OrthoDB" id="10351669at2759"/>
<dbReference type="AlphaFoldDB" id="A0A1X0R943"/>